<reference evidence="2" key="1">
    <citation type="journal article" date="2010" name="Nat. Biotechnol.">
        <title>Draft genome sequence of the oilseed species Ricinus communis.</title>
        <authorList>
            <person name="Chan A.P."/>
            <person name="Crabtree J."/>
            <person name="Zhao Q."/>
            <person name="Lorenzi H."/>
            <person name="Orvis J."/>
            <person name="Puiu D."/>
            <person name="Melake-Berhan A."/>
            <person name="Jones K.M."/>
            <person name="Redman J."/>
            <person name="Chen G."/>
            <person name="Cahoon E.B."/>
            <person name="Gedil M."/>
            <person name="Stanke M."/>
            <person name="Haas B.J."/>
            <person name="Wortman J.R."/>
            <person name="Fraser-Liggett C.M."/>
            <person name="Ravel J."/>
            <person name="Rabinowicz P.D."/>
        </authorList>
    </citation>
    <scope>NUCLEOTIDE SEQUENCE [LARGE SCALE GENOMIC DNA]</scope>
    <source>
        <strain evidence="2">cv. Hale</strain>
    </source>
</reference>
<evidence type="ECO:0000313" key="1">
    <source>
        <dbReference type="EMBL" id="EEF22720.1"/>
    </source>
</evidence>
<protein>
    <submittedName>
        <fullName evidence="1">Uncharacterized protein</fullName>
    </submittedName>
</protein>
<name>B9TN45_RICCO</name>
<evidence type="ECO:0000313" key="2">
    <source>
        <dbReference type="Proteomes" id="UP000008311"/>
    </source>
</evidence>
<accession>B9TN45</accession>
<proteinExistence type="predicted"/>
<gene>
    <name evidence="1" type="ORF">RCOM_2039540</name>
</gene>
<dbReference type="InParanoid" id="B9TN45"/>
<dbReference type="AlphaFoldDB" id="B9TN45"/>
<dbReference type="Proteomes" id="UP000008311">
    <property type="component" value="Unassembled WGS sequence"/>
</dbReference>
<dbReference type="EMBL" id="EQ991275">
    <property type="protein sequence ID" value="EEF22720.1"/>
    <property type="molecule type" value="Genomic_DNA"/>
</dbReference>
<organism evidence="1 2">
    <name type="scientific">Ricinus communis</name>
    <name type="common">Castor bean</name>
    <dbReference type="NCBI Taxonomy" id="3988"/>
    <lineage>
        <taxon>Eukaryota</taxon>
        <taxon>Viridiplantae</taxon>
        <taxon>Streptophyta</taxon>
        <taxon>Embryophyta</taxon>
        <taxon>Tracheophyta</taxon>
        <taxon>Spermatophyta</taxon>
        <taxon>Magnoliopsida</taxon>
        <taxon>eudicotyledons</taxon>
        <taxon>Gunneridae</taxon>
        <taxon>Pentapetalae</taxon>
        <taxon>rosids</taxon>
        <taxon>fabids</taxon>
        <taxon>Malpighiales</taxon>
        <taxon>Euphorbiaceae</taxon>
        <taxon>Acalyphoideae</taxon>
        <taxon>Acalypheae</taxon>
        <taxon>Ricinus</taxon>
    </lineage>
</organism>
<keyword evidence="2" id="KW-1185">Reference proteome</keyword>
<sequence>MHSFLRGNGCLPTAEELKVVEALWDQHVAARNRTNLFIQAVLENYTTTEATR</sequence>